<evidence type="ECO:0000313" key="3">
    <source>
        <dbReference type="Proteomes" id="UP000028990"/>
    </source>
</evidence>
<name>A0A091DZ36_FUKDA</name>
<feature type="compositionally biased region" description="Basic and acidic residues" evidence="1">
    <location>
        <begin position="36"/>
        <end position="49"/>
    </location>
</feature>
<feature type="compositionally biased region" description="Basic and acidic residues" evidence="1">
    <location>
        <begin position="1"/>
        <end position="11"/>
    </location>
</feature>
<organism evidence="2 3">
    <name type="scientific">Fukomys damarensis</name>
    <name type="common">Damaraland mole rat</name>
    <name type="synonym">Cryptomys damarensis</name>
    <dbReference type="NCBI Taxonomy" id="885580"/>
    <lineage>
        <taxon>Eukaryota</taxon>
        <taxon>Metazoa</taxon>
        <taxon>Chordata</taxon>
        <taxon>Craniata</taxon>
        <taxon>Vertebrata</taxon>
        <taxon>Euteleostomi</taxon>
        <taxon>Mammalia</taxon>
        <taxon>Eutheria</taxon>
        <taxon>Euarchontoglires</taxon>
        <taxon>Glires</taxon>
        <taxon>Rodentia</taxon>
        <taxon>Hystricomorpha</taxon>
        <taxon>Bathyergidae</taxon>
        <taxon>Fukomys</taxon>
    </lineage>
</organism>
<feature type="region of interest" description="Disordered" evidence="1">
    <location>
        <begin position="1"/>
        <end position="75"/>
    </location>
</feature>
<protein>
    <submittedName>
        <fullName evidence="2">Uncharacterized protein</fullName>
    </submittedName>
</protein>
<reference evidence="2 3" key="1">
    <citation type="submission" date="2013-11" db="EMBL/GenBank/DDBJ databases">
        <title>The Damaraland mole rat (Fukomys damarensis) genome and evolution of African mole rats.</title>
        <authorList>
            <person name="Gladyshev V.N."/>
            <person name="Fang X."/>
        </authorList>
    </citation>
    <scope>NUCLEOTIDE SEQUENCE [LARGE SCALE GENOMIC DNA]</scope>
    <source>
        <tissue evidence="2">Liver</tissue>
    </source>
</reference>
<dbReference type="EMBL" id="KN121670">
    <property type="protein sequence ID" value="KFO35688.1"/>
    <property type="molecule type" value="Genomic_DNA"/>
</dbReference>
<dbReference type="AlphaFoldDB" id="A0A091DZ36"/>
<gene>
    <name evidence="2" type="ORF">H920_02917</name>
</gene>
<accession>A0A091DZ36</accession>
<evidence type="ECO:0000256" key="1">
    <source>
        <dbReference type="SAM" id="MobiDB-lite"/>
    </source>
</evidence>
<sequence>MRSKEPRELRLQRKVHKLQVDTEMQLQAPALNSARRHPEQHRSLCDKRGRGPHPPDQAAQRALAPAEPCPSPTDPTSLSQILENLCEVYLRTCTTSTKCTYGSQAIRATLRGPGGDIWFQSGGGCDEGTRGCPDS</sequence>
<dbReference type="Proteomes" id="UP000028990">
    <property type="component" value="Unassembled WGS sequence"/>
</dbReference>
<evidence type="ECO:0000313" key="2">
    <source>
        <dbReference type="EMBL" id="KFO35688.1"/>
    </source>
</evidence>
<proteinExistence type="predicted"/>
<keyword evidence="3" id="KW-1185">Reference proteome</keyword>